<dbReference type="InterPro" id="IPR040449">
    <property type="entry name" value="Peptidase_S66_N"/>
</dbReference>
<dbReference type="SUPFAM" id="SSF141986">
    <property type="entry name" value="LD-carboxypeptidase A C-terminal domain-like"/>
    <property type="match status" value="1"/>
</dbReference>
<evidence type="ECO:0000256" key="1">
    <source>
        <dbReference type="ARBA" id="ARBA00010233"/>
    </source>
</evidence>
<feature type="active site" description="Nucleophile" evidence="3">
    <location>
        <position position="114"/>
    </location>
</feature>
<dbReference type="PANTHER" id="PTHR30237">
    <property type="entry name" value="MURAMOYLTETRAPEPTIDE CARBOXYPEPTIDASE"/>
    <property type="match status" value="1"/>
</dbReference>
<dbReference type="Gene3D" id="3.50.30.60">
    <property type="entry name" value="LD-carboxypeptidase A C-terminal domain-like"/>
    <property type="match status" value="1"/>
</dbReference>
<sequence length="329" mass="37308">MEIIFPEKLQKGDMIRVISPSRSLGIIAKEIREQALYVLGKLGLRVTFSRHAEEMDHFSSSRIESRVADIHEAFTDPEVKGILTTIGGFNVNQLLPYLNYELIRNNPKLLSGYSDITALQNAIYARTGLVTYSGPHFSTLGMKKGLEYTVEYFQKCFMENKEMIIQSSETWSDDAWYADQENREFIPNEGVYMIQPGEARGKILGGNLCTLNLLQGTPYMPDLNDAILFLEDDYLSFAEEFDRNLQSLLHTLLYRGQVKGICFGRFQKQSNISPNGLKEMILTKRELQNIPVVAGLDFGHTTPCFPFPIGGMAEFVANEQGTELRILRH</sequence>
<dbReference type="Gene3D" id="3.40.50.10740">
    <property type="entry name" value="Class I glutamine amidotransferase-like"/>
    <property type="match status" value="1"/>
</dbReference>
<dbReference type="EMBL" id="PRKQ01000008">
    <property type="protein sequence ID" value="PPB08274.1"/>
    <property type="molecule type" value="Genomic_DNA"/>
</dbReference>
<evidence type="ECO:0000313" key="7">
    <source>
        <dbReference type="Proteomes" id="UP000239759"/>
    </source>
</evidence>
<dbReference type="PANTHER" id="PTHR30237:SF6">
    <property type="entry name" value="CARBOXYPEPTIDASE YOCD-RELATED"/>
    <property type="match status" value="1"/>
</dbReference>
<organism evidence="6 7">
    <name type="scientific">Brevibacillus laterosporus</name>
    <name type="common">Bacillus laterosporus</name>
    <dbReference type="NCBI Taxonomy" id="1465"/>
    <lineage>
        <taxon>Bacteria</taxon>
        <taxon>Bacillati</taxon>
        <taxon>Bacillota</taxon>
        <taxon>Bacilli</taxon>
        <taxon>Bacillales</taxon>
        <taxon>Paenibacillaceae</taxon>
        <taxon>Brevibacillus</taxon>
    </lineage>
</organism>
<dbReference type="InterPro" id="IPR029062">
    <property type="entry name" value="Class_I_gatase-like"/>
</dbReference>
<dbReference type="Pfam" id="PF17676">
    <property type="entry name" value="Peptidase_S66C"/>
    <property type="match status" value="1"/>
</dbReference>
<evidence type="ECO:0000313" key="6">
    <source>
        <dbReference type="EMBL" id="PPB08274.1"/>
    </source>
</evidence>
<dbReference type="SUPFAM" id="SSF52317">
    <property type="entry name" value="Class I glutamine amidotransferase-like"/>
    <property type="match status" value="1"/>
</dbReference>
<protein>
    <submittedName>
        <fullName evidence="6">LD-carboxypeptidase</fullName>
    </submittedName>
</protein>
<accession>A0AAP8U5T6</accession>
<evidence type="ECO:0000256" key="2">
    <source>
        <dbReference type="ARBA" id="ARBA00022801"/>
    </source>
</evidence>
<reference evidence="6 7" key="1">
    <citation type="submission" date="2018-02" db="EMBL/GenBank/DDBJ databases">
        <title>Comparative analysis of genomes of three Brevibacillus laterosporus strains producers of potent antimicrobials isolated from silage.</title>
        <authorList>
            <person name="Kojic M."/>
            <person name="Miljkovic M."/>
            <person name="Studholme D."/>
            <person name="Filipic B."/>
        </authorList>
    </citation>
    <scope>NUCLEOTIDE SEQUENCE [LARGE SCALE GENOMIC DNA]</scope>
    <source>
        <strain evidence="6 7">BGSP11</strain>
    </source>
</reference>
<evidence type="ECO:0000259" key="4">
    <source>
        <dbReference type="Pfam" id="PF02016"/>
    </source>
</evidence>
<feature type="domain" description="LD-carboxypeptidase C-terminal" evidence="5">
    <location>
        <begin position="200"/>
        <end position="314"/>
    </location>
</feature>
<feature type="domain" description="LD-carboxypeptidase N-terminal" evidence="4">
    <location>
        <begin position="15"/>
        <end position="134"/>
    </location>
</feature>
<dbReference type="AlphaFoldDB" id="A0AAP8U5T6"/>
<dbReference type="InterPro" id="IPR040921">
    <property type="entry name" value="Peptidase_S66C"/>
</dbReference>
<evidence type="ECO:0000259" key="5">
    <source>
        <dbReference type="Pfam" id="PF17676"/>
    </source>
</evidence>
<dbReference type="InterPro" id="IPR027461">
    <property type="entry name" value="Carboxypeptidase_A_C_sf"/>
</dbReference>
<evidence type="ECO:0000256" key="3">
    <source>
        <dbReference type="PIRSR" id="PIRSR028757-1"/>
    </source>
</evidence>
<feature type="active site" description="Charge relay system" evidence="3">
    <location>
        <position position="231"/>
    </location>
</feature>
<dbReference type="PIRSF" id="PIRSF028757">
    <property type="entry name" value="LD-carboxypeptidase"/>
    <property type="match status" value="1"/>
</dbReference>
<dbReference type="Proteomes" id="UP000239759">
    <property type="component" value="Unassembled WGS sequence"/>
</dbReference>
<keyword evidence="2" id="KW-0378">Hydrolase</keyword>
<comment type="caution">
    <text evidence="6">The sequence shown here is derived from an EMBL/GenBank/DDBJ whole genome shotgun (WGS) entry which is preliminary data.</text>
</comment>
<dbReference type="Pfam" id="PF02016">
    <property type="entry name" value="Peptidase_S66"/>
    <property type="match status" value="1"/>
</dbReference>
<dbReference type="InterPro" id="IPR027478">
    <property type="entry name" value="LdcA_N"/>
</dbReference>
<dbReference type="InterPro" id="IPR003507">
    <property type="entry name" value="S66_fam"/>
</dbReference>
<dbReference type="CDD" id="cd07062">
    <property type="entry name" value="Peptidase_S66_mccF_like"/>
    <property type="match status" value="1"/>
</dbReference>
<name>A0AAP8U5T6_BRELA</name>
<proteinExistence type="inferred from homology"/>
<feature type="active site" description="Charge relay system" evidence="3">
    <location>
        <position position="300"/>
    </location>
</feature>
<dbReference type="GO" id="GO:0016787">
    <property type="term" value="F:hydrolase activity"/>
    <property type="evidence" value="ECO:0007669"/>
    <property type="project" value="UniProtKB-KW"/>
</dbReference>
<gene>
    <name evidence="6" type="ORF">C4A77_08830</name>
</gene>
<comment type="similarity">
    <text evidence="1">Belongs to the peptidase S66 family.</text>
</comment>